<feature type="binding site" evidence="1">
    <location>
        <begin position="19"/>
        <end position="26"/>
    </location>
    <ligand>
        <name>ATP</name>
        <dbReference type="ChEBI" id="CHEBI:30616"/>
    </ligand>
</feature>
<proteinExistence type="inferred from homology"/>
<comment type="catalytic activity">
    <reaction evidence="1">
        <text>1,6-anhydro-N-acetyl-beta-muramate + ATP + H2O = N-acetyl-D-muramate 6-phosphate + ADP + H(+)</text>
        <dbReference type="Rhea" id="RHEA:24952"/>
        <dbReference type="ChEBI" id="CHEBI:15377"/>
        <dbReference type="ChEBI" id="CHEBI:15378"/>
        <dbReference type="ChEBI" id="CHEBI:30616"/>
        <dbReference type="ChEBI" id="CHEBI:58690"/>
        <dbReference type="ChEBI" id="CHEBI:58722"/>
        <dbReference type="ChEBI" id="CHEBI:456216"/>
        <dbReference type="EC" id="2.7.1.170"/>
    </reaction>
</comment>
<dbReference type="EC" id="2.7.1.170" evidence="1"/>
<dbReference type="AlphaFoldDB" id="A0A3M7TM11"/>
<keyword evidence="1" id="KW-0547">Nucleotide-binding</keyword>
<gene>
    <name evidence="1" type="primary">anmK</name>
    <name evidence="2" type="ORF">EBO34_15715</name>
</gene>
<dbReference type="GO" id="GO:0016773">
    <property type="term" value="F:phosphotransferase activity, alcohol group as acceptor"/>
    <property type="evidence" value="ECO:0007669"/>
    <property type="project" value="UniProtKB-UniRule"/>
</dbReference>
<dbReference type="HAMAP" id="MF_01270">
    <property type="entry name" value="AnhMurNAc_kinase"/>
    <property type="match status" value="1"/>
</dbReference>
<dbReference type="GO" id="GO:0005524">
    <property type="term" value="F:ATP binding"/>
    <property type="evidence" value="ECO:0007669"/>
    <property type="project" value="UniProtKB-UniRule"/>
</dbReference>
<dbReference type="UniPathway" id="UPA00343"/>
<organism evidence="2 3">
    <name type="scientific">Alteribacter keqinensis</name>
    <dbReference type="NCBI Taxonomy" id="2483800"/>
    <lineage>
        <taxon>Bacteria</taxon>
        <taxon>Bacillati</taxon>
        <taxon>Bacillota</taxon>
        <taxon>Bacilli</taxon>
        <taxon>Bacillales</taxon>
        <taxon>Bacillaceae</taxon>
        <taxon>Alteribacter</taxon>
    </lineage>
</organism>
<dbReference type="GO" id="GO:0009254">
    <property type="term" value="P:peptidoglycan turnover"/>
    <property type="evidence" value="ECO:0007669"/>
    <property type="project" value="UniProtKB-UniRule"/>
</dbReference>
<dbReference type="NCBIfam" id="NF007148">
    <property type="entry name" value="PRK09585.3-2"/>
    <property type="match status" value="1"/>
</dbReference>
<comment type="pathway">
    <text evidence="1">Cell wall biogenesis; peptidoglycan recycling.</text>
</comment>
<dbReference type="GO" id="GO:0016301">
    <property type="term" value="F:kinase activity"/>
    <property type="evidence" value="ECO:0007669"/>
    <property type="project" value="UniProtKB-KW"/>
</dbReference>
<accession>A0A3M7TM11</accession>
<comment type="similarity">
    <text evidence="1">Belongs to the anhydro-N-acetylmuramic acid kinase family.</text>
</comment>
<dbReference type="PANTHER" id="PTHR30605">
    <property type="entry name" value="ANHYDRO-N-ACETYLMURAMIC ACID KINASE"/>
    <property type="match status" value="1"/>
</dbReference>
<dbReference type="UniPathway" id="UPA00544"/>
<sequence>MGDYLVPATTYMAVGLMSGTSLDGIDAALVELKVDGKGDVHSCEQVKGVTVPFSAGRKEQIENAMDIERSNIRDICELNVVLGRDFAAAAERVVKESGRTMADLAFISSHGQTVYHMPETGATLQIGELSEIAKQTNVLTVGDFRPCDMSVGGEGAPLVPFVDHLLFRHQEKGRVLLNIGGMANVTLLSPASVSRPMIGGDTGPGNVLIDQCMAILTGGKHTYDRGGAYASAGQVDHLWLDNLIEGDSFLKKPLPKSTGRERYSREMAERLVEEGKSRGLSGEDITATISSYTVRSIRDAVTPFIGQLGLEDVFVGGGGAENHYLMEELGKELGMPVYRMEELGVSSEFKEAAVFAVLGLYRLKGRPNNAPEATGAKKLVSMGKVVLP</sequence>
<evidence type="ECO:0000256" key="1">
    <source>
        <dbReference type="HAMAP-Rule" id="MF_01270"/>
    </source>
</evidence>
<comment type="caution">
    <text evidence="2">The sequence shown here is derived from an EMBL/GenBank/DDBJ whole genome shotgun (WGS) entry which is preliminary data.</text>
</comment>
<evidence type="ECO:0000313" key="3">
    <source>
        <dbReference type="Proteomes" id="UP000278746"/>
    </source>
</evidence>
<keyword evidence="1" id="KW-0119">Carbohydrate metabolism</keyword>
<dbReference type="OrthoDB" id="9763949at2"/>
<keyword evidence="1 2" id="KW-0808">Transferase</keyword>
<name>A0A3M7TM11_9BACI</name>
<dbReference type="EMBL" id="RHIB01000003">
    <property type="protein sequence ID" value="RNA66663.1"/>
    <property type="molecule type" value="Genomic_DNA"/>
</dbReference>
<dbReference type="InterPro" id="IPR005338">
    <property type="entry name" value="Anhydro_N_Ac-Mur_kinase"/>
</dbReference>
<dbReference type="GO" id="GO:0006040">
    <property type="term" value="P:amino sugar metabolic process"/>
    <property type="evidence" value="ECO:0007669"/>
    <property type="project" value="InterPro"/>
</dbReference>
<comment type="function">
    <text evidence="1">Catalyzes the specific phosphorylation of 1,6-anhydro-N-acetylmuramic acid (anhMurNAc) with the simultaneous cleavage of the 1,6-anhydro ring, generating MurNAc-6-P. Is required for the utilization of anhMurNAc either imported from the medium or derived from its own cell wall murein, and thus plays a role in cell wall recycling.</text>
</comment>
<dbReference type="CDD" id="cd24050">
    <property type="entry name" value="ASKHA_NBD_ANMK"/>
    <property type="match status" value="1"/>
</dbReference>
<dbReference type="GO" id="GO:0097175">
    <property type="term" value="P:1,6-anhydro-N-acetyl-beta-muramic acid catabolic process"/>
    <property type="evidence" value="ECO:0007669"/>
    <property type="project" value="UniProtKB-UniRule"/>
</dbReference>
<dbReference type="PANTHER" id="PTHR30605:SF0">
    <property type="entry name" value="ANHYDRO-N-ACETYLMURAMIC ACID KINASE"/>
    <property type="match status" value="1"/>
</dbReference>
<dbReference type="RefSeq" id="WP_122900330.1">
    <property type="nucleotide sequence ID" value="NZ_RHIB01000003.1"/>
</dbReference>
<dbReference type="SUPFAM" id="SSF53067">
    <property type="entry name" value="Actin-like ATPase domain"/>
    <property type="match status" value="1"/>
</dbReference>
<comment type="pathway">
    <text evidence="1">Amino-sugar metabolism; 1,6-anhydro-N-acetylmuramate degradation.</text>
</comment>
<keyword evidence="1 2" id="KW-0418">Kinase</keyword>
<keyword evidence="1" id="KW-0067">ATP-binding</keyword>
<protein>
    <recommendedName>
        <fullName evidence="1">Anhydro-N-acetylmuramic acid kinase</fullName>
        <ecNumber evidence="1">2.7.1.170</ecNumber>
    </recommendedName>
    <alternativeName>
        <fullName evidence="1">AnhMurNAc kinase</fullName>
    </alternativeName>
</protein>
<dbReference type="InterPro" id="IPR043129">
    <property type="entry name" value="ATPase_NBD"/>
</dbReference>
<dbReference type="Gene3D" id="3.30.420.40">
    <property type="match status" value="2"/>
</dbReference>
<dbReference type="Pfam" id="PF03702">
    <property type="entry name" value="AnmK"/>
    <property type="match status" value="1"/>
</dbReference>
<reference evidence="2 3" key="1">
    <citation type="submission" date="2018-10" db="EMBL/GenBank/DDBJ databases">
        <title>Bacillus Keqinensis sp. nov., a moderately halophilic bacterium isolated from a saline-alkaline lake.</title>
        <authorList>
            <person name="Wang H."/>
        </authorList>
    </citation>
    <scope>NUCLEOTIDE SEQUENCE [LARGE SCALE GENOMIC DNA]</scope>
    <source>
        <strain evidence="2 3">KQ-3</strain>
    </source>
</reference>
<evidence type="ECO:0000313" key="2">
    <source>
        <dbReference type="EMBL" id="RNA66663.1"/>
    </source>
</evidence>
<keyword evidence="3" id="KW-1185">Reference proteome</keyword>
<dbReference type="Proteomes" id="UP000278746">
    <property type="component" value="Unassembled WGS sequence"/>
</dbReference>